<comment type="caution">
    <text evidence="1">The sequence shown here is derived from an EMBL/GenBank/DDBJ whole genome shotgun (WGS) entry which is preliminary data.</text>
</comment>
<reference evidence="1" key="1">
    <citation type="submission" date="2020-11" db="EMBL/GenBank/DDBJ databases">
        <authorList>
            <consortium name="DOE Joint Genome Institute"/>
            <person name="Ahrendt S."/>
            <person name="Riley R."/>
            <person name="Andreopoulos W."/>
            <person name="Labutti K."/>
            <person name="Pangilinan J."/>
            <person name="Ruiz-Duenas F.J."/>
            <person name="Barrasa J.M."/>
            <person name="Sanchez-Garcia M."/>
            <person name="Camarero S."/>
            <person name="Miyauchi S."/>
            <person name="Serrano A."/>
            <person name="Linde D."/>
            <person name="Babiker R."/>
            <person name="Drula E."/>
            <person name="Ayuso-Fernandez I."/>
            <person name="Pacheco R."/>
            <person name="Padilla G."/>
            <person name="Ferreira P."/>
            <person name="Barriuso J."/>
            <person name="Kellner H."/>
            <person name="Castanera R."/>
            <person name="Alfaro M."/>
            <person name="Ramirez L."/>
            <person name="Pisabarro A.G."/>
            <person name="Kuo A."/>
            <person name="Tritt A."/>
            <person name="Lipzen A."/>
            <person name="He G."/>
            <person name="Yan M."/>
            <person name="Ng V."/>
            <person name="Cullen D."/>
            <person name="Martin F."/>
            <person name="Rosso M.-N."/>
            <person name="Henrissat B."/>
            <person name="Hibbett D."/>
            <person name="Martinez A.T."/>
            <person name="Grigoriev I.V."/>
        </authorList>
    </citation>
    <scope>NUCLEOTIDE SEQUENCE</scope>
    <source>
        <strain evidence="1">MF-IS2</strain>
    </source>
</reference>
<name>A0A9P6BWR3_9AGAR</name>
<organism evidence="1 2">
    <name type="scientific">Macrolepiota fuliginosa MF-IS2</name>
    <dbReference type="NCBI Taxonomy" id="1400762"/>
    <lineage>
        <taxon>Eukaryota</taxon>
        <taxon>Fungi</taxon>
        <taxon>Dikarya</taxon>
        <taxon>Basidiomycota</taxon>
        <taxon>Agaricomycotina</taxon>
        <taxon>Agaricomycetes</taxon>
        <taxon>Agaricomycetidae</taxon>
        <taxon>Agaricales</taxon>
        <taxon>Agaricineae</taxon>
        <taxon>Agaricaceae</taxon>
        <taxon>Macrolepiota</taxon>
    </lineage>
</organism>
<accession>A0A9P6BWR3</accession>
<keyword evidence="2" id="KW-1185">Reference proteome</keyword>
<evidence type="ECO:0000313" key="2">
    <source>
        <dbReference type="Proteomes" id="UP000807342"/>
    </source>
</evidence>
<sequence length="131" mass="14153">MLLQGDILCGSDNILGWERGQRRFALAEVATVNLVASIYVPTHSWIDGAHPQLVTVSGLSAVISATSPFSVLTLPSFCHASTPVYMRSLLSTRTTPSSRPSTLNGKLPNLGQQPGSRAIFNVEEMIGWEQE</sequence>
<proteinExistence type="predicted"/>
<gene>
    <name evidence="1" type="ORF">P691DRAFT_67317</name>
</gene>
<dbReference type="Proteomes" id="UP000807342">
    <property type="component" value="Unassembled WGS sequence"/>
</dbReference>
<dbReference type="AlphaFoldDB" id="A0A9P6BWR3"/>
<evidence type="ECO:0000313" key="1">
    <source>
        <dbReference type="EMBL" id="KAF9440798.1"/>
    </source>
</evidence>
<dbReference type="EMBL" id="MU152258">
    <property type="protein sequence ID" value="KAF9440798.1"/>
    <property type="molecule type" value="Genomic_DNA"/>
</dbReference>
<protein>
    <submittedName>
        <fullName evidence="1">Uncharacterized protein</fullName>
    </submittedName>
</protein>